<dbReference type="EMBL" id="FPBZ01000012">
    <property type="protein sequence ID" value="SFU64706.1"/>
    <property type="molecule type" value="Genomic_DNA"/>
</dbReference>
<dbReference type="AlphaFoldDB" id="A0A1I7HW35"/>
<evidence type="ECO:0000313" key="2">
    <source>
        <dbReference type="Proteomes" id="UP000182649"/>
    </source>
</evidence>
<accession>A0A1I7HW35</accession>
<sequence length="45" mass="5060">MKITRSERPVFRVERMFSRALLARSGDGLSKDANIACMGYMPAII</sequence>
<gene>
    <name evidence="1" type="ORF">SAMN05216417_11223</name>
</gene>
<reference evidence="1 2" key="1">
    <citation type="submission" date="2016-10" db="EMBL/GenBank/DDBJ databases">
        <authorList>
            <person name="de Groot N.N."/>
        </authorList>
    </citation>
    <scope>NUCLEOTIDE SEQUENCE [LARGE SCALE GENOMIC DNA]</scope>
    <source>
        <strain evidence="1 2">Nl14</strain>
    </source>
</reference>
<name>A0A1I7HW35_9PROT</name>
<evidence type="ECO:0000313" key="1">
    <source>
        <dbReference type="EMBL" id="SFU64706.1"/>
    </source>
</evidence>
<dbReference type="Proteomes" id="UP000182649">
    <property type="component" value="Unassembled WGS sequence"/>
</dbReference>
<organism evidence="1 2">
    <name type="scientific">Nitrosospira multiformis</name>
    <dbReference type="NCBI Taxonomy" id="1231"/>
    <lineage>
        <taxon>Bacteria</taxon>
        <taxon>Pseudomonadati</taxon>
        <taxon>Pseudomonadota</taxon>
        <taxon>Betaproteobacteria</taxon>
        <taxon>Nitrosomonadales</taxon>
        <taxon>Nitrosomonadaceae</taxon>
        <taxon>Nitrosospira</taxon>
    </lineage>
</organism>
<proteinExistence type="predicted"/>
<protein>
    <submittedName>
        <fullName evidence="1">Uncharacterized protein</fullName>
    </submittedName>
</protein>